<dbReference type="SUPFAM" id="SSF51206">
    <property type="entry name" value="cAMP-binding domain-like"/>
    <property type="match status" value="1"/>
</dbReference>
<dbReference type="CDD" id="cd00038">
    <property type="entry name" value="CAP_ED"/>
    <property type="match status" value="1"/>
</dbReference>
<accession>A0A1H8UYD2</accession>
<dbReference type="InterPro" id="IPR050397">
    <property type="entry name" value="Env_Response_Regulators"/>
</dbReference>
<dbReference type="AlphaFoldDB" id="A0A1H8UYD2"/>
<dbReference type="GO" id="GO:0003677">
    <property type="term" value="F:DNA binding"/>
    <property type="evidence" value="ECO:0007669"/>
    <property type="project" value="UniProtKB-KW"/>
</dbReference>
<name>A0A1H8UYD2_9PROT</name>
<keyword evidence="7" id="KW-1185">Reference proteome</keyword>
<dbReference type="InterPro" id="IPR036390">
    <property type="entry name" value="WH_DNA-bd_sf"/>
</dbReference>
<dbReference type="RefSeq" id="WP_090322402.1">
    <property type="nucleotide sequence ID" value="NZ_FNOE01000043.1"/>
</dbReference>
<dbReference type="EMBL" id="FODO01000042">
    <property type="protein sequence ID" value="SEP07987.1"/>
    <property type="molecule type" value="Genomic_DNA"/>
</dbReference>
<dbReference type="PROSITE" id="PS50042">
    <property type="entry name" value="CNMP_BINDING_3"/>
    <property type="match status" value="1"/>
</dbReference>
<dbReference type="Pfam" id="PF13545">
    <property type="entry name" value="HTH_Crp_2"/>
    <property type="match status" value="1"/>
</dbReference>
<dbReference type="OrthoDB" id="8565101at2"/>
<dbReference type="PROSITE" id="PS51063">
    <property type="entry name" value="HTH_CRP_2"/>
    <property type="match status" value="1"/>
</dbReference>
<organism evidence="6 7">
    <name type="scientific">Nitrosomonas oligotropha</name>
    <dbReference type="NCBI Taxonomy" id="42354"/>
    <lineage>
        <taxon>Bacteria</taxon>
        <taxon>Pseudomonadati</taxon>
        <taxon>Pseudomonadota</taxon>
        <taxon>Betaproteobacteria</taxon>
        <taxon>Nitrosomonadales</taxon>
        <taxon>Nitrosomonadaceae</taxon>
        <taxon>Nitrosomonas</taxon>
    </lineage>
</organism>
<dbReference type="STRING" id="42354.SAMN05216333_1426"/>
<evidence type="ECO:0000259" key="5">
    <source>
        <dbReference type="PROSITE" id="PS51063"/>
    </source>
</evidence>
<dbReference type="Gene3D" id="1.10.10.10">
    <property type="entry name" value="Winged helix-like DNA-binding domain superfamily/Winged helix DNA-binding domain"/>
    <property type="match status" value="1"/>
</dbReference>
<dbReference type="InterPro" id="IPR036388">
    <property type="entry name" value="WH-like_DNA-bd_sf"/>
</dbReference>
<dbReference type="GO" id="GO:0005829">
    <property type="term" value="C:cytosol"/>
    <property type="evidence" value="ECO:0007669"/>
    <property type="project" value="TreeGrafter"/>
</dbReference>
<dbReference type="SUPFAM" id="SSF46785">
    <property type="entry name" value="Winged helix' DNA-binding domain"/>
    <property type="match status" value="1"/>
</dbReference>
<dbReference type="Proteomes" id="UP000198814">
    <property type="component" value="Unassembled WGS sequence"/>
</dbReference>
<protein>
    <submittedName>
        <fullName evidence="6">Transcriptional regulator</fullName>
    </submittedName>
</protein>
<evidence type="ECO:0000256" key="3">
    <source>
        <dbReference type="ARBA" id="ARBA00023163"/>
    </source>
</evidence>
<dbReference type="InterPro" id="IPR012318">
    <property type="entry name" value="HTH_CRP"/>
</dbReference>
<dbReference type="GO" id="GO:0003700">
    <property type="term" value="F:DNA-binding transcription factor activity"/>
    <property type="evidence" value="ECO:0007669"/>
    <property type="project" value="TreeGrafter"/>
</dbReference>
<dbReference type="Pfam" id="PF00027">
    <property type="entry name" value="cNMP_binding"/>
    <property type="match status" value="1"/>
</dbReference>
<feature type="domain" description="HTH crp-type" evidence="5">
    <location>
        <begin position="150"/>
        <end position="223"/>
    </location>
</feature>
<evidence type="ECO:0000256" key="2">
    <source>
        <dbReference type="ARBA" id="ARBA00023125"/>
    </source>
</evidence>
<gene>
    <name evidence="6" type="ORF">SAMN05216333_1426</name>
</gene>
<evidence type="ECO:0000313" key="6">
    <source>
        <dbReference type="EMBL" id="SEP07987.1"/>
    </source>
</evidence>
<sequence>MQSIVRDAKSRLINEIFERDLNQLQKVYPSIQEINVSKNAFLYHQGDRCSNLFWIKNGIVKLSHIAEQGSEITIDLLKRGDVTGCFQNNSAGQEIDETAQTLGEVNYYRIAYGDFKTMMSHQAELAWHVIEDMYARRQRVERKLRTILTQPIEVRVVTTLLDLAEMFGIRCSHGYTLEIHLTQQEVADLVGASRSVVSTILNDFRNRGMLDYTRDQICINDAAFINILEL</sequence>
<dbReference type="Gene3D" id="2.60.120.10">
    <property type="entry name" value="Jelly Rolls"/>
    <property type="match status" value="1"/>
</dbReference>
<keyword evidence="1" id="KW-0805">Transcription regulation</keyword>
<keyword evidence="3" id="KW-0804">Transcription</keyword>
<evidence type="ECO:0000313" key="7">
    <source>
        <dbReference type="Proteomes" id="UP000198814"/>
    </source>
</evidence>
<dbReference type="PANTHER" id="PTHR24567">
    <property type="entry name" value="CRP FAMILY TRANSCRIPTIONAL REGULATORY PROTEIN"/>
    <property type="match status" value="1"/>
</dbReference>
<evidence type="ECO:0000256" key="1">
    <source>
        <dbReference type="ARBA" id="ARBA00023015"/>
    </source>
</evidence>
<dbReference type="InterPro" id="IPR014710">
    <property type="entry name" value="RmlC-like_jellyroll"/>
</dbReference>
<dbReference type="SMART" id="SM00419">
    <property type="entry name" value="HTH_CRP"/>
    <property type="match status" value="1"/>
</dbReference>
<reference evidence="7" key="1">
    <citation type="submission" date="2016-10" db="EMBL/GenBank/DDBJ databases">
        <authorList>
            <person name="Varghese N."/>
            <person name="Submissions S."/>
        </authorList>
    </citation>
    <scope>NUCLEOTIDE SEQUENCE [LARGE SCALE GENOMIC DNA]</scope>
    <source>
        <strain evidence="7">Nm76</strain>
    </source>
</reference>
<dbReference type="PANTHER" id="PTHR24567:SF26">
    <property type="entry name" value="REGULATORY PROTEIN YEIL"/>
    <property type="match status" value="1"/>
</dbReference>
<keyword evidence="2" id="KW-0238">DNA-binding</keyword>
<proteinExistence type="predicted"/>
<feature type="domain" description="Cyclic nucleotide-binding" evidence="4">
    <location>
        <begin position="20"/>
        <end position="136"/>
    </location>
</feature>
<evidence type="ECO:0000259" key="4">
    <source>
        <dbReference type="PROSITE" id="PS50042"/>
    </source>
</evidence>
<dbReference type="InterPro" id="IPR018490">
    <property type="entry name" value="cNMP-bd_dom_sf"/>
</dbReference>
<dbReference type="InterPro" id="IPR000595">
    <property type="entry name" value="cNMP-bd_dom"/>
</dbReference>